<gene>
    <name evidence="5" type="ORF">SEMRO_223_G091470.1</name>
</gene>
<sequence>MLPSSEPSKNPSAPPSESPSLMPSSSPSLSPSQSPTAMPSPSPTVYGTGPIVNVATNECITVATATNSERIYFAPCDGSINQRWLYDTSTKAIKPVSDGGICFDHDIDSANIDVTIYNCHGLDNQQWFSNDRNELKWFSDVDRGILQEKCMDYDGSKFVVMLDCDGSDNQKFTFVPGFDIVTLGTGLISIQYNGECIEMQTTGEQLITMQPCDSGNPLQLWQYNPQNEAIYMPGYGCWDSGNQPYVLGHCHQGQYQRWYSSGSANLKSRVSNTCLDWSIDFSYLYMESCSGANDQTFYVPTNFFG</sequence>
<feature type="compositionally biased region" description="Low complexity" evidence="3">
    <location>
        <begin position="1"/>
        <end position="11"/>
    </location>
</feature>
<keyword evidence="6" id="KW-1185">Reference proteome</keyword>
<dbReference type="PANTHER" id="PTHR11675:SF101">
    <property type="entry name" value="POLYPEPTIDE N-ACETYLGALACTOSAMINYLTRANSFERASE 5"/>
    <property type="match status" value="1"/>
</dbReference>
<evidence type="ECO:0000313" key="5">
    <source>
        <dbReference type="EMBL" id="CAB9505226.1"/>
    </source>
</evidence>
<proteinExistence type="predicted"/>
<dbReference type="InterPro" id="IPR000772">
    <property type="entry name" value="Ricin_B_lectin"/>
</dbReference>
<evidence type="ECO:0000256" key="3">
    <source>
        <dbReference type="SAM" id="MobiDB-lite"/>
    </source>
</evidence>
<feature type="compositionally biased region" description="Low complexity" evidence="3">
    <location>
        <begin position="18"/>
        <end position="35"/>
    </location>
</feature>
<dbReference type="PROSITE" id="PS50231">
    <property type="entry name" value="RICIN_B_LECTIN"/>
    <property type="match status" value="2"/>
</dbReference>
<keyword evidence="2" id="KW-1015">Disulfide bond</keyword>
<dbReference type="SMART" id="SM00458">
    <property type="entry name" value="RICIN"/>
    <property type="match status" value="2"/>
</dbReference>
<dbReference type="PANTHER" id="PTHR11675">
    <property type="entry name" value="N-ACETYLGALACTOSAMINYLTRANSFERASE"/>
    <property type="match status" value="1"/>
</dbReference>
<reference evidence="5" key="1">
    <citation type="submission" date="2020-06" db="EMBL/GenBank/DDBJ databases">
        <authorList>
            <consortium name="Plant Systems Biology data submission"/>
        </authorList>
    </citation>
    <scope>NUCLEOTIDE SEQUENCE</scope>
    <source>
        <strain evidence="5">D6</strain>
    </source>
</reference>
<evidence type="ECO:0000259" key="4">
    <source>
        <dbReference type="SMART" id="SM00458"/>
    </source>
</evidence>
<feature type="domain" description="Ricin B lectin" evidence="4">
    <location>
        <begin position="46"/>
        <end position="175"/>
    </location>
</feature>
<dbReference type="EMBL" id="CAICTM010000222">
    <property type="protein sequence ID" value="CAB9505226.1"/>
    <property type="molecule type" value="Genomic_DNA"/>
</dbReference>
<dbReference type="SUPFAM" id="SSF50370">
    <property type="entry name" value="Ricin B-like lectins"/>
    <property type="match status" value="2"/>
</dbReference>
<protein>
    <recommendedName>
        <fullName evidence="4">Ricin B lectin domain-containing protein</fullName>
    </recommendedName>
</protein>
<evidence type="ECO:0000313" key="6">
    <source>
        <dbReference type="Proteomes" id="UP001153069"/>
    </source>
</evidence>
<dbReference type="GO" id="GO:0005794">
    <property type="term" value="C:Golgi apparatus"/>
    <property type="evidence" value="ECO:0007669"/>
    <property type="project" value="TreeGrafter"/>
</dbReference>
<comment type="caution">
    <text evidence="5">The sequence shown here is derived from an EMBL/GenBank/DDBJ whole genome shotgun (WGS) entry which is preliminary data.</text>
</comment>
<dbReference type="GO" id="GO:0004653">
    <property type="term" value="F:polypeptide N-acetylgalactosaminyltransferase activity"/>
    <property type="evidence" value="ECO:0007669"/>
    <property type="project" value="TreeGrafter"/>
</dbReference>
<organism evidence="5 6">
    <name type="scientific">Seminavis robusta</name>
    <dbReference type="NCBI Taxonomy" id="568900"/>
    <lineage>
        <taxon>Eukaryota</taxon>
        <taxon>Sar</taxon>
        <taxon>Stramenopiles</taxon>
        <taxon>Ochrophyta</taxon>
        <taxon>Bacillariophyta</taxon>
        <taxon>Bacillariophyceae</taxon>
        <taxon>Bacillariophycidae</taxon>
        <taxon>Naviculales</taxon>
        <taxon>Naviculaceae</taxon>
        <taxon>Seminavis</taxon>
    </lineage>
</organism>
<dbReference type="GO" id="GO:0006493">
    <property type="term" value="P:protein O-linked glycosylation"/>
    <property type="evidence" value="ECO:0007669"/>
    <property type="project" value="TreeGrafter"/>
</dbReference>
<accession>A0A9N8H8N2</accession>
<feature type="region of interest" description="Disordered" evidence="3">
    <location>
        <begin position="1"/>
        <end position="44"/>
    </location>
</feature>
<evidence type="ECO:0000256" key="1">
    <source>
        <dbReference type="ARBA" id="ARBA00022734"/>
    </source>
</evidence>
<dbReference type="GO" id="GO:0030246">
    <property type="term" value="F:carbohydrate binding"/>
    <property type="evidence" value="ECO:0007669"/>
    <property type="project" value="UniProtKB-KW"/>
</dbReference>
<dbReference type="Pfam" id="PF00652">
    <property type="entry name" value="Ricin_B_lectin"/>
    <property type="match status" value="1"/>
</dbReference>
<dbReference type="InterPro" id="IPR035992">
    <property type="entry name" value="Ricin_B-like_lectins"/>
</dbReference>
<dbReference type="Proteomes" id="UP001153069">
    <property type="component" value="Unassembled WGS sequence"/>
</dbReference>
<dbReference type="AlphaFoldDB" id="A0A9N8H8N2"/>
<evidence type="ECO:0000256" key="2">
    <source>
        <dbReference type="ARBA" id="ARBA00023157"/>
    </source>
</evidence>
<feature type="domain" description="Ricin B lectin" evidence="4">
    <location>
        <begin position="184"/>
        <end position="300"/>
    </location>
</feature>
<name>A0A9N8H8N2_9STRA</name>
<keyword evidence="1" id="KW-0430">Lectin</keyword>
<dbReference type="Gene3D" id="2.80.10.50">
    <property type="match status" value="3"/>
</dbReference>